<organism evidence="1 2">
    <name type="scientific">Channa argus</name>
    <name type="common">Northern snakehead</name>
    <name type="synonym">Ophicephalus argus</name>
    <dbReference type="NCBI Taxonomy" id="215402"/>
    <lineage>
        <taxon>Eukaryota</taxon>
        <taxon>Metazoa</taxon>
        <taxon>Chordata</taxon>
        <taxon>Craniata</taxon>
        <taxon>Vertebrata</taxon>
        <taxon>Euteleostomi</taxon>
        <taxon>Actinopterygii</taxon>
        <taxon>Neopterygii</taxon>
        <taxon>Teleostei</taxon>
        <taxon>Neoteleostei</taxon>
        <taxon>Acanthomorphata</taxon>
        <taxon>Anabantaria</taxon>
        <taxon>Anabantiformes</taxon>
        <taxon>Channoidei</taxon>
        <taxon>Channidae</taxon>
        <taxon>Channa</taxon>
    </lineage>
</organism>
<dbReference type="AlphaFoldDB" id="A0A6G1P7S7"/>
<accession>A0A6G1P7S7</accession>
<reference evidence="1 2" key="1">
    <citation type="submission" date="2019-02" db="EMBL/GenBank/DDBJ databases">
        <title>Opniocepnalus argus genome.</title>
        <authorList>
            <person name="Zhou C."/>
            <person name="Xiao S."/>
        </authorList>
    </citation>
    <scope>NUCLEOTIDE SEQUENCE [LARGE SCALE GENOMIC DNA]</scope>
    <source>
        <strain evidence="1">OARG1902GOOAL</strain>
        <tissue evidence="1">Muscle</tissue>
    </source>
</reference>
<sequence length="56" mass="6330">MRAKAIRCGKAELNSERTKEIKSLENCYHGWITEAPTHGPKVSGDPWKGKIYLNES</sequence>
<proteinExistence type="predicted"/>
<reference evidence="2" key="2">
    <citation type="submission" date="2019-02" db="EMBL/GenBank/DDBJ databases">
        <title>Opniocepnalus argus Var Kimnra genome.</title>
        <authorList>
            <person name="Zhou C."/>
            <person name="Xiao S."/>
        </authorList>
    </citation>
    <scope>NUCLEOTIDE SEQUENCE [LARGE SCALE GENOMIC DNA]</scope>
</reference>
<evidence type="ECO:0000313" key="2">
    <source>
        <dbReference type="Proteomes" id="UP000503349"/>
    </source>
</evidence>
<gene>
    <name evidence="1" type="ORF">EXN66_Car001987</name>
</gene>
<keyword evidence="2" id="KW-1185">Reference proteome</keyword>
<dbReference type="Proteomes" id="UP000503349">
    <property type="component" value="Chromosome 2"/>
</dbReference>
<name>A0A6G1P7S7_CHAAH</name>
<dbReference type="EMBL" id="CM015713">
    <property type="protein sequence ID" value="KAF3686315.1"/>
    <property type="molecule type" value="Genomic_DNA"/>
</dbReference>
<protein>
    <submittedName>
        <fullName evidence="1">Uncharacterized protein</fullName>
    </submittedName>
</protein>
<evidence type="ECO:0000313" key="1">
    <source>
        <dbReference type="EMBL" id="KAF3686315.1"/>
    </source>
</evidence>